<evidence type="ECO:0000313" key="4">
    <source>
        <dbReference type="Proteomes" id="UP000472372"/>
    </source>
</evidence>
<sequence length="196" mass="22195">MFTVNPRESFEKDMLPKEYFDTYFLRGYNQAVDVALHKLWPDFYQYLHEYAAWVEPTVPLLTGEGEIFMSPAIRAASDGRLQEFEVELKALDEQMQEARNWRLDIGSDDEYSDKEDIVSSNSLCSGEASHSSPPTSKSNSPEPEKASEKQLENDDEFATAEYEDGMPAFAKKLRASISTQGDENELLAGCVVEEIN</sequence>
<name>A0A6S6VCP2_9PLEO</name>
<feature type="compositionally biased region" description="Low complexity" evidence="2">
    <location>
        <begin position="129"/>
        <end position="141"/>
    </location>
</feature>
<accession>A0A6S6VCP2</accession>
<feature type="coiled-coil region" evidence="1">
    <location>
        <begin position="74"/>
        <end position="101"/>
    </location>
</feature>
<evidence type="ECO:0000256" key="2">
    <source>
        <dbReference type="SAM" id="MobiDB-lite"/>
    </source>
</evidence>
<dbReference type="AlphaFoldDB" id="A0A6S6VCP2"/>
<gene>
    <name evidence="3" type="ORF">PTTW11_01810</name>
</gene>
<organism evidence="3 4">
    <name type="scientific">Pyrenophora teres f. teres</name>
    <dbReference type="NCBI Taxonomy" id="97479"/>
    <lineage>
        <taxon>Eukaryota</taxon>
        <taxon>Fungi</taxon>
        <taxon>Dikarya</taxon>
        <taxon>Ascomycota</taxon>
        <taxon>Pezizomycotina</taxon>
        <taxon>Dothideomycetes</taxon>
        <taxon>Pleosporomycetidae</taxon>
        <taxon>Pleosporales</taxon>
        <taxon>Pleosporineae</taxon>
        <taxon>Pleosporaceae</taxon>
        <taxon>Pyrenophora</taxon>
    </lineage>
</organism>
<evidence type="ECO:0000313" key="3">
    <source>
        <dbReference type="EMBL" id="CAE7009249.1"/>
    </source>
</evidence>
<protein>
    <submittedName>
        <fullName evidence="3">Uncharacterized protein</fullName>
    </submittedName>
</protein>
<keyword evidence="1" id="KW-0175">Coiled coil</keyword>
<proteinExistence type="predicted"/>
<dbReference type="Proteomes" id="UP000472372">
    <property type="component" value="Chromosome 2"/>
</dbReference>
<reference evidence="3" key="1">
    <citation type="submission" date="2021-02" db="EMBL/GenBank/DDBJ databases">
        <authorList>
            <person name="Syme A R."/>
            <person name="Syme A R."/>
            <person name="Moolhuijzen P."/>
        </authorList>
    </citation>
    <scope>NUCLEOTIDE SEQUENCE</scope>
    <source>
        <strain evidence="3">W1-1</strain>
    </source>
</reference>
<feature type="region of interest" description="Disordered" evidence="2">
    <location>
        <begin position="112"/>
        <end position="156"/>
    </location>
</feature>
<feature type="compositionally biased region" description="Basic and acidic residues" evidence="2">
    <location>
        <begin position="142"/>
        <end position="152"/>
    </location>
</feature>
<evidence type="ECO:0000256" key="1">
    <source>
        <dbReference type="SAM" id="Coils"/>
    </source>
</evidence>
<dbReference type="EMBL" id="HG992978">
    <property type="protein sequence ID" value="CAE7009249.1"/>
    <property type="molecule type" value="Genomic_DNA"/>
</dbReference>